<dbReference type="PANTHER" id="PTHR48103">
    <property type="entry name" value="MIDASIN-RELATED"/>
    <property type="match status" value="1"/>
</dbReference>
<dbReference type="PROSITE" id="PS00675">
    <property type="entry name" value="SIGMA54_INTERACT_1"/>
    <property type="match status" value="1"/>
</dbReference>
<dbReference type="GO" id="GO:0016887">
    <property type="term" value="F:ATP hydrolysis activity"/>
    <property type="evidence" value="ECO:0007669"/>
    <property type="project" value="InterPro"/>
</dbReference>
<evidence type="ECO:0000313" key="5">
    <source>
        <dbReference type="Proteomes" id="UP000681722"/>
    </source>
</evidence>
<dbReference type="GO" id="GO:0005634">
    <property type="term" value="C:nucleus"/>
    <property type="evidence" value="ECO:0007669"/>
    <property type="project" value="TreeGrafter"/>
</dbReference>
<evidence type="ECO:0000259" key="3">
    <source>
        <dbReference type="Pfam" id="PF07728"/>
    </source>
</evidence>
<dbReference type="InterPro" id="IPR027417">
    <property type="entry name" value="P-loop_NTPase"/>
</dbReference>
<keyword evidence="2" id="KW-0067">ATP-binding</keyword>
<reference evidence="4" key="1">
    <citation type="submission" date="2021-02" db="EMBL/GenBank/DDBJ databases">
        <authorList>
            <person name="Nowell W R."/>
        </authorList>
    </citation>
    <scope>NUCLEOTIDE SEQUENCE</scope>
</reference>
<dbReference type="PANTHER" id="PTHR48103:SF2">
    <property type="entry name" value="MIDASIN"/>
    <property type="match status" value="1"/>
</dbReference>
<protein>
    <recommendedName>
        <fullName evidence="3">ATPase dynein-related AAA domain-containing protein</fullName>
    </recommendedName>
</protein>
<dbReference type="GO" id="GO:0000055">
    <property type="term" value="P:ribosomal large subunit export from nucleus"/>
    <property type="evidence" value="ECO:0007669"/>
    <property type="project" value="TreeGrafter"/>
</dbReference>
<dbReference type="InterPro" id="IPR011704">
    <property type="entry name" value="ATPase_dyneun-rel_AAA"/>
</dbReference>
<comment type="caution">
    <text evidence="4">The sequence shown here is derived from an EMBL/GenBank/DDBJ whole genome shotgun (WGS) entry which is preliminary data.</text>
</comment>
<proteinExistence type="predicted"/>
<dbReference type="Gene3D" id="3.40.50.300">
    <property type="entry name" value="P-loop containing nucleotide triphosphate hydrolases"/>
    <property type="match status" value="1"/>
</dbReference>
<sequence>MQRTIQFTILLSISSEQMLRLFNFVLRLKQQSLIEYWFKQLLIMILLTSDNLNEEDKLEYIPFSEEQSALDFQLSTPIELFGIYTHEFIQLLHEKFDQTTNFLSLSTFHFLSIFIRQSLPICIQCLLHENSNIRVSIARLLGRTLNIQSDDLIKFCNSLQDHNSQDMHKPIVNSLNLIDDQERTVSQVESIHYLLEREKKRSKSQIPFRVIKRTDFQELITHLETSTHIDESSKNESNYLDTIKDLISECSKEFQHLIPNRQTLPSLVQTKTMLNNRKRIIECIRTPIHLLLQGETGVGKSSLILDVAADLKKPLIRFNLSSKTDIAGLFGSVKLKTIKKSANENQQEIELDYEEGPFTTAYRYGHWLLLDEMNLAPPNVFSSY</sequence>
<organism evidence="4 5">
    <name type="scientific">Didymodactylos carnosus</name>
    <dbReference type="NCBI Taxonomy" id="1234261"/>
    <lineage>
        <taxon>Eukaryota</taxon>
        <taxon>Metazoa</taxon>
        <taxon>Spiralia</taxon>
        <taxon>Gnathifera</taxon>
        <taxon>Rotifera</taxon>
        <taxon>Eurotatoria</taxon>
        <taxon>Bdelloidea</taxon>
        <taxon>Philodinida</taxon>
        <taxon>Philodinidae</taxon>
        <taxon>Didymodactylos</taxon>
    </lineage>
</organism>
<keyword evidence="1" id="KW-0547">Nucleotide-binding</keyword>
<accession>A0A8S2Y2N6</accession>
<evidence type="ECO:0000313" key="4">
    <source>
        <dbReference type="EMBL" id="CAF4538421.1"/>
    </source>
</evidence>
<dbReference type="EMBL" id="CAJOBC010113086">
    <property type="protein sequence ID" value="CAF4538421.1"/>
    <property type="molecule type" value="Genomic_DNA"/>
</dbReference>
<dbReference type="AlphaFoldDB" id="A0A8S2Y2N6"/>
<dbReference type="InterPro" id="IPR025662">
    <property type="entry name" value="Sigma_54_int_dom_ATP-bd_1"/>
</dbReference>
<evidence type="ECO:0000256" key="1">
    <source>
        <dbReference type="ARBA" id="ARBA00022741"/>
    </source>
</evidence>
<feature type="domain" description="ATPase dynein-related AAA" evidence="3">
    <location>
        <begin position="289"/>
        <end position="383"/>
    </location>
</feature>
<dbReference type="GO" id="GO:0005524">
    <property type="term" value="F:ATP binding"/>
    <property type="evidence" value="ECO:0007669"/>
    <property type="project" value="UniProtKB-KW"/>
</dbReference>
<dbReference type="SUPFAM" id="SSF52540">
    <property type="entry name" value="P-loop containing nucleoside triphosphate hydrolases"/>
    <property type="match status" value="1"/>
</dbReference>
<dbReference type="OrthoDB" id="422220at2759"/>
<dbReference type="Pfam" id="PF07728">
    <property type="entry name" value="AAA_5"/>
    <property type="match status" value="1"/>
</dbReference>
<name>A0A8S2Y2N6_9BILA</name>
<evidence type="ECO:0000256" key="2">
    <source>
        <dbReference type="ARBA" id="ARBA00022840"/>
    </source>
</evidence>
<dbReference type="Proteomes" id="UP000681722">
    <property type="component" value="Unassembled WGS sequence"/>
</dbReference>
<dbReference type="GO" id="GO:0030687">
    <property type="term" value="C:preribosome, large subunit precursor"/>
    <property type="evidence" value="ECO:0007669"/>
    <property type="project" value="TreeGrafter"/>
</dbReference>
<gene>
    <name evidence="4" type="ORF">SRO942_LOCUS46486</name>
</gene>
<dbReference type="GO" id="GO:0000027">
    <property type="term" value="P:ribosomal large subunit assembly"/>
    <property type="evidence" value="ECO:0007669"/>
    <property type="project" value="TreeGrafter"/>
</dbReference>